<dbReference type="InterPro" id="IPR045136">
    <property type="entry name" value="Iah1-like"/>
</dbReference>
<protein>
    <submittedName>
        <fullName evidence="3">Lipase/acylhydrolase</fullName>
    </submittedName>
</protein>
<reference evidence="3 4" key="1">
    <citation type="submission" date="2024-03" db="EMBL/GenBank/DDBJ databases">
        <title>Aureococcus anophagefferens CCMP1851 and Kratosvirus quantuckense: Draft genome of a second virus-susceptible host strain in the model system.</title>
        <authorList>
            <person name="Chase E."/>
            <person name="Truchon A.R."/>
            <person name="Schepens W."/>
            <person name="Wilhelm S.W."/>
        </authorList>
    </citation>
    <scope>NUCLEOTIDE SEQUENCE [LARGE SCALE GENOMIC DNA]</scope>
    <source>
        <strain evidence="3 4">CCMP1851</strain>
    </source>
</reference>
<dbReference type="PANTHER" id="PTHR14209">
    <property type="entry name" value="ISOAMYL ACETATE-HYDROLYZING ESTERASE 1"/>
    <property type="match status" value="1"/>
</dbReference>
<dbReference type="Proteomes" id="UP001363151">
    <property type="component" value="Unassembled WGS sequence"/>
</dbReference>
<dbReference type="Pfam" id="PF13472">
    <property type="entry name" value="Lipase_GDSL_2"/>
    <property type="match status" value="1"/>
</dbReference>
<dbReference type="SUPFAM" id="SSF52266">
    <property type="entry name" value="SGNH hydrolase"/>
    <property type="match status" value="1"/>
</dbReference>
<dbReference type="PANTHER" id="PTHR14209:SF19">
    <property type="entry name" value="ISOAMYL ACETATE-HYDROLYZING ESTERASE 1 HOMOLOG"/>
    <property type="match status" value="1"/>
</dbReference>
<evidence type="ECO:0000256" key="1">
    <source>
        <dbReference type="SAM" id="MobiDB-lite"/>
    </source>
</evidence>
<dbReference type="InterPro" id="IPR013830">
    <property type="entry name" value="SGNH_hydro"/>
</dbReference>
<gene>
    <name evidence="3" type="ORF">SO694_00002033</name>
</gene>
<accession>A0ABR1GC26</accession>
<feature type="domain" description="SGNH hydrolase-type esterase" evidence="2">
    <location>
        <begin position="21"/>
        <end position="206"/>
    </location>
</feature>
<organism evidence="3 4">
    <name type="scientific">Aureococcus anophagefferens</name>
    <name type="common">Harmful bloom alga</name>
    <dbReference type="NCBI Taxonomy" id="44056"/>
    <lineage>
        <taxon>Eukaryota</taxon>
        <taxon>Sar</taxon>
        <taxon>Stramenopiles</taxon>
        <taxon>Ochrophyta</taxon>
        <taxon>Pelagophyceae</taxon>
        <taxon>Pelagomonadales</taxon>
        <taxon>Pelagomonadaceae</taxon>
        <taxon>Aureococcus</taxon>
    </lineage>
</organism>
<feature type="compositionally biased region" description="Basic and acidic residues" evidence="1">
    <location>
        <begin position="308"/>
        <end position="327"/>
    </location>
</feature>
<evidence type="ECO:0000313" key="3">
    <source>
        <dbReference type="EMBL" id="KAK7253626.1"/>
    </source>
</evidence>
<sequence length="355" mass="38747">MPGDARPAAPCHVGERPAIVLLGDSLTQYGFGPEGWASRLAHRYQRRADVLNRGYSGYTSRWLLAAPSAAAVPHAKVLLTVIWLGANDAAPKSARSHVPLDEFSENLAALVAKARDRSDDVVVVSCPPVDDRAYFDKAFSKKHPDASFRDVDRTRASAKRYAFIAKLAAQQGGAAFCDVFEAFDARPDGGRALLSDGLHLNEKGEALVFETLLRTVDDHCPRLRLSPCAETMSPANAGSFSQLRHHLPWHNVLDDRDYARQLCDPDHAAALPRDDYSAAPTPRTGAADLRRSGSGDGSFSEYGSSGDFGRDYNDSRDFSRDFSRDYSMRTSRSSRGSKSDMRRSASASSLPQITP</sequence>
<dbReference type="Gene3D" id="3.40.50.1110">
    <property type="entry name" value="SGNH hydrolase"/>
    <property type="match status" value="1"/>
</dbReference>
<feature type="compositionally biased region" description="Polar residues" evidence="1">
    <location>
        <begin position="345"/>
        <end position="355"/>
    </location>
</feature>
<keyword evidence="4" id="KW-1185">Reference proteome</keyword>
<evidence type="ECO:0000259" key="2">
    <source>
        <dbReference type="Pfam" id="PF13472"/>
    </source>
</evidence>
<dbReference type="InterPro" id="IPR036514">
    <property type="entry name" value="SGNH_hydro_sf"/>
</dbReference>
<name>A0ABR1GC26_AURAN</name>
<comment type="caution">
    <text evidence="3">The sequence shown here is derived from an EMBL/GenBank/DDBJ whole genome shotgun (WGS) entry which is preliminary data.</text>
</comment>
<proteinExistence type="predicted"/>
<dbReference type="CDD" id="cd01838">
    <property type="entry name" value="Isoamyl_acetate_hydrolase_like"/>
    <property type="match status" value="1"/>
</dbReference>
<evidence type="ECO:0000313" key="4">
    <source>
        <dbReference type="Proteomes" id="UP001363151"/>
    </source>
</evidence>
<feature type="region of interest" description="Disordered" evidence="1">
    <location>
        <begin position="270"/>
        <end position="355"/>
    </location>
</feature>
<dbReference type="EMBL" id="JBBJCI010000034">
    <property type="protein sequence ID" value="KAK7253626.1"/>
    <property type="molecule type" value="Genomic_DNA"/>
</dbReference>